<dbReference type="Gene3D" id="3.80.10.10">
    <property type="entry name" value="Ribonuclease Inhibitor"/>
    <property type="match status" value="1"/>
</dbReference>
<sequence length="431" mass="47059">MSTGYWEPHRCRLEWVLFLICLSSVPVSVKSDCQAHPSFIACTRAVPRLMHLTKAGQSSHVMITQYDGELSTDIPEGYGNYTVKSLQVSKSRITNIQPRFFARLSNNKLSHLTLSAVNGTLHLDSGTLGGLESVLHTLYVSDPVLQDVSYLAKLSQLDQVSLVRTSLAELPSNFVTVLRRVIKLDLSSNQLTTLPWSEVAKRIADITFSEIKLANNRWHCDCGLRPLVVAPLEAKRKVTNFECSTPVDLADLPLQALTVDSICPETPEPPVDKRPSAPGWNTGVVGGVDEGTGSDSEPAESKPNYGNEEQPLSVAQGEEAKLATAGGMSTEVIAVIIAIVVVVAIVLIAVIVFKVRSKNQRQRKQDGDKPSHKSNTYCHVIEHPNSKQVGRTSGTNNSGASAVPGNSYNRDLEDSERQPLAPPYYSRDPRL</sequence>
<evidence type="ECO:0000256" key="1">
    <source>
        <dbReference type="ARBA" id="ARBA00022614"/>
    </source>
</evidence>
<evidence type="ECO:0000256" key="2">
    <source>
        <dbReference type="ARBA" id="ARBA00022729"/>
    </source>
</evidence>
<dbReference type="OrthoDB" id="6343311at2759"/>
<dbReference type="AlphaFoldDB" id="A0A4S2LIC1"/>
<dbReference type="InterPro" id="IPR032675">
    <property type="entry name" value="LRR_dom_sf"/>
</dbReference>
<evidence type="ECO:0000256" key="4">
    <source>
        <dbReference type="SAM" id="MobiDB-lite"/>
    </source>
</evidence>
<dbReference type="Proteomes" id="UP000308267">
    <property type="component" value="Unassembled WGS sequence"/>
</dbReference>
<feature type="region of interest" description="Disordered" evidence="4">
    <location>
        <begin position="383"/>
        <end position="431"/>
    </location>
</feature>
<evidence type="ECO:0000313" key="8">
    <source>
        <dbReference type="Proteomes" id="UP000308267"/>
    </source>
</evidence>
<keyword evidence="1" id="KW-0433">Leucine-rich repeat</keyword>
<keyword evidence="3" id="KW-0677">Repeat</keyword>
<dbReference type="PANTHER" id="PTHR24366:SF161">
    <property type="entry name" value="TIR DOMAIN-CONTAINING PROTEIN"/>
    <property type="match status" value="1"/>
</dbReference>
<feature type="region of interest" description="Disordered" evidence="4">
    <location>
        <begin position="263"/>
        <end position="313"/>
    </location>
</feature>
<evidence type="ECO:0008006" key="9">
    <source>
        <dbReference type="Google" id="ProtNLM"/>
    </source>
</evidence>
<name>A0A4S2LIC1_OPIFE</name>
<comment type="caution">
    <text evidence="7">The sequence shown here is derived from an EMBL/GenBank/DDBJ whole genome shotgun (WGS) entry which is preliminary data.</text>
</comment>
<evidence type="ECO:0000313" key="7">
    <source>
        <dbReference type="EMBL" id="TGZ60187.1"/>
    </source>
</evidence>
<feature type="signal peptide" evidence="6">
    <location>
        <begin position="1"/>
        <end position="31"/>
    </location>
</feature>
<evidence type="ECO:0000256" key="5">
    <source>
        <dbReference type="SAM" id="Phobius"/>
    </source>
</evidence>
<dbReference type="EMBL" id="SJOL01008500">
    <property type="protein sequence ID" value="TGZ60187.1"/>
    <property type="molecule type" value="Genomic_DNA"/>
</dbReference>
<accession>A0A4S2LIC1</accession>
<gene>
    <name evidence="7" type="ORF">CRM22_008681</name>
</gene>
<feature type="chain" id="PRO_5020784674" description="LRRCT domain-containing protein" evidence="6">
    <location>
        <begin position="32"/>
        <end position="431"/>
    </location>
</feature>
<evidence type="ECO:0000256" key="6">
    <source>
        <dbReference type="SAM" id="SignalP"/>
    </source>
</evidence>
<feature type="compositionally biased region" description="Polar residues" evidence="4">
    <location>
        <begin position="386"/>
        <end position="409"/>
    </location>
</feature>
<dbReference type="STRING" id="147828.A0A4S2LIC1"/>
<feature type="transmembrane region" description="Helical" evidence="5">
    <location>
        <begin position="332"/>
        <end position="353"/>
    </location>
</feature>
<dbReference type="SUPFAM" id="SSF52058">
    <property type="entry name" value="L domain-like"/>
    <property type="match status" value="1"/>
</dbReference>
<dbReference type="PANTHER" id="PTHR24366">
    <property type="entry name" value="IG(IMMUNOGLOBULIN) AND LRR(LEUCINE RICH REPEAT) DOMAINS"/>
    <property type="match status" value="1"/>
</dbReference>
<protein>
    <recommendedName>
        <fullName evidence="9">LRRCT domain-containing protein</fullName>
    </recommendedName>
</protein>
<keyword evidence="5" id="KW-1133">Transmembrane helix</keyword>
<proteinExistence type="predicted"/>
<reference evidence="7 8" key="1">
    <citation type="journal article" date="2019" name="BMC Genomics">
        <title>New insights from Opisthorchis felineus genome: update on genomics of the epidemiologically important liver flukes.</title>
        <authorList>
            <person name="Ershov N.I."/>
            <person name="Mordvinov V.A."/>
            <person name="Prokhortchouk E.B."/>
            <person name="Pakharukova M.Y."/>
            <person name="Gunbin K.V."/>
            <person name="Ustyantsev K."/>
            <person name="Genaev M.A."/>
            <person name="Blinov A.G."/>
            <person name="Mazur A."/>
            <person name="Boulygina E."/>
            <person name="Tsygankova S."/>
            <person name="Khrameeva E."/>
            <person name="Chekanov N."/>
            <person name="Fan G."/>
            <person name="Xiao A."/>
            <person name="Zhang H."/>
            <person name="Xu X."/>
            <person name="Yang H."/>
            <person name="Solovyev V."/>
            <person name="Lee S.M."/>
            <person name="Liu X."/>
            <person name="Afonnikov D.A."/>
            <person name="Skryabin K.G."/>
        </authorList>
    </citation>
    <scope>NUCLEOTIDE SEQUENCE [LARGE SCALE GENOMIC DNA]</scope>
    <source>
        <strain evidence="7">AK-0245</strain>
        <tissue evidence="7">Whole organism</tissue>
    </source>
</reference>
<organism evidence="7 8">
    <name type="scientific">Opisthorchis felineus</name>
    <dbReference type="NCBI Taxonomy" id="147828"/>
    <lineage>
        <taxon>Eukaryota</taxon>
        <taxon>Metazoa</taxon>
        <taxon>Spiralia</taxon>
        <taxon>Lophotrochozoa</taxon>
        <taxon>Platyhelminthes</taxon>
        <taxon>Trematoda</taxon>
        <taxon>Digenea</taxon>
        <taxon>Opisthorchiida</taxon>
        <taxon>Opisthorchiata</taxon>
        <taxon>Opisthorchiidae</taxon>
        <taxon>Opisthorchis</taxon>
    </lineage>
</organism>
<keyword evidence="2 6" id="KW-0732">Signal</keyword>
<evidence type="ECO:0000256" key="3">
    <source>
        <dbReference type="ARBA" id="ARBA00022737"/>
    </source>
</evidence>
<keyword evidence="5" id="KW-0472">Membrane</keyword>
<keyword evidence="5" id="KW-0812">Transmembrane</keyword>
<keyword evidence="8" id="KW-1185">Reference proteome</keyword>